<protein>
    <recommendedName>
        <fullName evidence="4">Transcription factor domain-containing protein</fullName>
    </recommendedName>
</protein>
<dbReference type="GeneID" id="34608829"/>
<dbReference type="AlphaFoldDB" id="A0A1L9S6D1"/>
<accession>A0A1L9S6D1</accession>
<evidence type="ECO:0000313" key="3">
    <source>
        <dbReference type="Proteomes" id="UP000184188"/>
    </source>
</evidence>
<dbReference type="EMBL" id="KV878357">
    <property type="protein sequence ID" value="OJJ42731.1"/>
    <property type="molecule type" value="Genomic_DNA"/>
</dbReference>
<sequence length="241" mass="26997">MIDEMVLHLQTQYLQYCDPQIPHHRIALGLAAVVEWRCWSIFWPRTPKQYREAVVSPEIRQTVLAKSVSLVESLNLAPEDKGAQKLQWHIGGHACFQSIMHIVSELKTPELQAPHHRALRSRALEVLKGTMGTRGREVTPMWNVISRIISNCIARNVPPTFLPLTPFRAVFRTNGELSGTGSLTTSVPAETGAPSLPVSRAPSIVPPLPDLSEVESLHMQDLTMAFDWGFWNFDPTDPGCY</sequence>
<evidence type="ECO:0000256" key="1">
    <source>
        <dbReference type="SAM" id="MobiDB-lite"/>
    </source>
</evidence>
<dbReference type="RefSeq" id="XP_022577241.1">
    <property type="nucleotide sequence ID" value="XM_022722364.1"/>
</dbReference>
<organism evidence="2 3">
    <name type="scientific">Penicilliopsis zonata CBS 506.65</name>
    <dbReference type="NCBI Taxonomy" id="1073090"/>
    <lineage>
        <taxon>Eukaryota</taxon>
        <taxon>Fungi</taxon>
        <taxon>Dikarya</taxon>
        <taxon>Ascomycota</taxon>
        <taxon>Pezizomycotina</taxon>
        <taxon>Eurotiomycetes</taxon>
        <taxon>Eurotiomycetidae</taxon>
        <taxon>Eurotiales</taxon>
        <taxon>Aspergillaceae</taxon>
        <taxon>Penicilliopsis</taxon>
    </lineage>
</organism>
<feature type="region of interest" description="Disordered" evidence="1">
    <location>
        <begin position="180"/>
        <end position="200"/>
    </location>
</feature>
<dbReference type="VEuPathDB" id="FungiDB:ASPZODRAFT_1298351"/>
<evidence type="ECO:0008006" key="4">
    <source>
        <dbReference type="Google" id="ProtNLM"/>
    </source>
</evidence>
<gene>
    <name evidence="2" type="ORF">ASPZODRAFT_1298351</name>
</gene>
<dbReference type="OrthoDB" id="424974at2759"/>
<evidence type="ECO:0000313" key="2">
    <source>
        <dbReference type="EMBL" id="OJJ42731.1"/>
    </source>
</evidence>
<keyword evidence="3" id="KW-1185">Reference proteome</keyword>
<dbReference type="Proteomes" id="UP000184188">
    <property type="component" value="Unassembled WGS sequence"/>
</dbReference>
<reference evidence="3" key="1">
    <citation type="journal article" date="2017" name="Genome Biol.">
        <title>Comparative genomics reveals high biological diversity and specific adaptations in the industrially and medically important fungal genus Aspergillus.</title>
        <authorList>
            <person name="de Vries R.P."/>
            <person name="Riley R."/>
            <person name="Wiebenga A."/>
            <person name="Aguilar-Osorio G."/>
            <person name="Amillis S."/>
            <person name="Uchima C.A."/>
            <person name="Anderluh G."/>
            <person name="Asadollahi M."/>
            <person name="Askin M."/>
            <person name="Barry K."/>
            <person name="Battaglia E."/>
            <person name="Bayram O."/>
            <person name="Benocci T."/>
            <person name="Braus-Stromeyer S.A."/>
            <person name="Caldana C."/>
            <person name="Canovas D."/>
            <person name="Cerqueira G.C."/>
            <person name="Chen F."/>
            <person name="Chen W."/>
            <person name="Choi C."/>
            <person name="Clum A."/>
            <person name="Dos Santos R.A."/>
            <person name="Damasio A.R."/>
            <person name="Diallinas G."/>
            <person name="Emri T."/>
            <person name="Fekete E."/>
            <person name="Flipphi M."/>
            <person name="Freyberg S."/>
            <person name="Gallo A."/>
            <person name="Gournas C."/>
            <person name="Habgood R."/>
            <person name="Hainaut M."/>
            <person name="Harispe M.L."/>
            <person name="Henrissat B."/>
            <person name="Hilden K.S."/>
            <person name="Hope R."/>
            <person name="Hossain A."/>
            <person name="Karabika E."/>
            <person name="Karaffa L."/>
            <person name="Karanyi Z."/>
            <person name="Krasevec N."/>
            <person name="Kuo A."/>
            <person name="Kusch H."/>
            <person name="LaButti K."/>
            <person name="Lagendijk E.L."/>
            <person name="Lapidus A."/>
            <person name="Levasseur A."/>
            <person name="Lindquist E."/>
            <person name="Lipzen A."/>
            <person name="Logrieco A.F."/>
            <person name="MacCabe A."/>
            <person name="Maekelae M.R."/>
            <person name="Malavazi I."/>
            <person name="Melin P."/>
            <person name="Meyer V."/>
            <person name="Mielnichuk N."/>
            <person name="Miskei M."/>
            <person name="Molnar A.P."/>
            <person name="Mule G."/>
            <person name="Ngan C.Y."/>
            <person name="Orejas M."/>
            <person name="Orosz E."/>
            <person name="Ouedraogo J.P."/>
            <person name="Overkamp K.M."/>
            <person name="Park H.-S."/>
            <person name="Perrone G."/>
            <person name="Piumi F."/>
            <person name="Punt P.J."/>
            <person name="Ram A.F."/>
            <person name="Ramon A."/>
            <person name="Rauscher S."/>
            <person name="Record E."/>
            <person name="Riano-Pachon D.M."/>
            <person name="Robert V."/>
            <person name="Roehrig J."/>
            <person name="Ruller R."/>
            <person name="Salamov A."/>
            <person name="Salih N.S."/>
            <person name="Samson R.A."/>
            <person name="Sandor E."/>
            <person name="Sanguinetti M."/>
            <person name="Schuetze T."/>
            <person name="Sepcic K."/>
            <person name="Shelest E."/>
            <person name="Sherlock G."/>
            <person name="Sophianopoulou V."/>
            <person name="Squina F.M."/>
            <person name="Sun H."/>
            <person name="Susca A."/>
            <person name="Todd R.B."/>
            <person name="Tsang A."/>
            <person name="Unkles S.E."/>
            <person name="van de Wiele N."/>
            <person name="van Rossen-Uffink D."/>
            <person name="Oliveira J.V."/>
            <person name="Vesth T.C."/>
            <person name="Visser J."/>
            <person name="Yu J.-H."/>
            <person name="Zhou M."/>
            <person name="Andersen M.R."/>
            <person name="Archer D.B."/>
            <person name="Baker S.E."/>
            <person name="Benoit I."/>
            <person name="Brakhage A.A."/>
            <person name="Braus G.H."/>
            <person name="Fischer R."/>
            <person name="Frisvad J.C."/>
            <person name="Goldman G.H."/>
            <person name="Houbraken J."/>
            <person name="Oakley B."/>
            <person name="Pocsi I."/>
            <person name="Scazzocchio C."/>
            <person name="Seiboth B."/>
            <person name="vanKuyk P.A."/>
            <person name="Wortman J."/>
            <person name="Dyer P.S."/>
            <person name="Grigoriev I.V."/>
        </authorList>
    </citation>
    <scope>NUCLEOTIDE SEQUENCE [LARGE SCALE GENOMIC DNA]</scope>
    <source>
        <strain evidence="3">CBS 506.65</strain>
    </source>
</reference>
<dbReference type="STRING" id="1073090.A0A1L9S6D1"/>
<proteinExistence type="predicted"/>
<name>A0A1L9S6D1_9EURO</name>